<sequence length="167" mass="18242">MIPQTLYNLNLFIDGVNFAGIATQVTPPKLKIKAEDYRGGGMDAPIKMDLGLEALEANFALSGMSIDALRFFGLADQSAFNGVFRGAFRTHKGEVQSCVVTLRGMLTEVDMGDWKPSDKAETKFSLACSYYKLELDGLLIYEIDPIASVRIVDGRDQLADIRAALGL</sequence>
<evidence type="ECO:0000313" key="2">
    <source>
        <dbReference type="Proteomes" id="UP000441404"/>
    </source>
</evidence>
<dbReference type="Pfam" id="PF04985">
    <property type="entry name" value="Phage_tube"/>
    <property type="match status" value="1"/>
</dbReference>
<dbReference type="EMBL" id="WIWJ01000009">
    <property type="protein sequence ID" value="MQT46509.1"/>
    <property type="molecule type" value="Genomic_DNA"/>
</dbReference>
<dbReference type="Proteomes" id="UP000441404">
    <property type="component" value="Unassembled WGS sequence"/>
</dbReference>
<gene>
    <name evidence="1" type="ORF">GHO40_07175</name>
</gene>
<dbReference type="AlphaFoldDB" id="A0A7X1W774"/>
<evidence type="ECO:0000313" key="1">
    <source>
        <dbReference type="EMBL" id="MQT46509.1"/>
    </source>
</evidence>
<dbReference type="InterPro" id="IPR006498">
    <property type="entry name" value="Tail_tube"/>
</dbReference>
<proteinExistence type="predicted"/>
<accession>A0A7X1W774</accession>
<dbReference type="RefSeq" id="WP_181519159.1">
    <property type="nucleotide sequence ID" value="NZ_WIWJ01000009.1"/>
</dbReference>
<comment type="caution">
    <text evidence="1">The sequence shown here is derived from an EMBL/GenBank/DDBJ whole genome shotgun (WGS) entry which is preliminary data.</text>
</comment>
<name>A0A7X1W774_9PSED</name>
<protein>
    <submittedName>
        <fullName evidence="1">Phage major tail tube protein</fullName>
    </submittedName>
</protein>
<organism evidence="1 2">
    <name type="scientific">Pseudomonas helleri</name>
    <dbReference type="NCBI Taxonomy" id="1608996"/>
    <lineage>
        <taxon>Bacteria</taxon>
        <taxon>Pseudomonadati</taxon>
        <taxon>Pseudomonadota</taxon>
        <taxon>Gammaproteobacteria</taxon>
        <taxon>Pseudomonadales</taxon>
        <taxon>Pseudomonadaceae</taxon>
        <taxon>Pseudomonas</taxon>
    </lineage>
</organism>
<dbReference type="NCBIfam" id="TIGR01611">
    <property type="entry name" value="tail_tube"/>
    <property type="match status" value="1"/>
</dbReference>
<reference evidence="1 2" key="1">
    <citation type="submission" date="2019-10" db="EMBL/GenBank/DDBJ databases">
        <title>Evaluation of single-gene subtyping targets for Pseudomonas.</title>
        <authorList>
            <person name="Reichler S.J."/>
            <person name="Orsi R.H."/>
            <person name="Wiedmann M."/>
            <person name="Martin N.H."/>
            <person name="Murphy S.I."/>
        </authorList>
    </citation>
    <scope>NUCLEOTIDE SEQUENCE [LARGE SCALE GENOMIC DNA]</scope>
    <source>
        <strain evidence="1 2">FSL R10-3257</strain>
    </source>
</reference>